<proteinExistence type="predicted"/>
<name>A0A1X7MZ69_9HYPH</name>
<dbReference type="SUPFAM" id="SSF47090">
    <property type="entry name" value="PGBD-like"/>
    <property type="match status" value="1"/>
</dbReference>
<evidence type="ECO:0000313" key="5">
    <source>
        <dbReference type="Proteomes" id="UP000193083"/>
    </source>
</evidence>
<keyword evidence="2" id="KW-0732">Signal</keyword>
<reference evidence="5" key="1">
    <citation type="submission" date="2017-04" db="EMBL/GenBank/DDBJ databases">
        <authorList>
            <person name="Varghese N."/>
            <person name="Submissions S."/>
        </authorList>
    </citation>
    <scope>NUCLEOTIDE SEQUENCE [LARGE SCALE GENOMIC DNA]</scope>
    <source>
        <strain evidence="5">B5P</strain>
    </source>
</reference>
<accession>A0A1X7MZ69</accession>
<dbReference type="Proteomes" id="UP000193083">
    <property type="component" value="Unassembled WGS sequence"/>
</dbReference>
<dbReference type="InterPro" id="IPR036365">
    <property type="entry name" value="PGBD-like_sf"/>
</dbReference>
<organism evidence="4 5">
    <name type="scientific">Mesorhizobium australicum</name>
    <dbReference type="NCBI Taxonomy" id="536018"/>
    <lineage>
        <taxon>Bacteria</taxon>
        <taxon>Pseudomonadati</taxon>
        <taxon>Pseudomonadota</taxon>
        <taxon>Alphaproteobacteria</taxon>
        <taxon>Hyphomicrobiales</taxon>
        <taxon>Phyllobacteriaceae</taxon>
        <taxon>Mesorhizobium</taxon>
    </lineage>
</organism>
<sequence length="727" mass="79993">MTSGGSILLRGIATAAALTVALPPQAAANDILRFGEQLLNEMQRNSGGRVIRRLDEDEIIRRVPDRRQQRSETRRQQRKTQQRSAESGPRGNPTVYRLQQFLIANGFNPGEPDGDWGRATEQALKDWQASIDNEPTGVLTDPQRMTIFGTTDPAGTKTAEQPAQPMTAPARVAAATPQGGGYVQVNRPGYGVWYGRMACKRDRETLDTQFEFDIATRKDGYYELTLALYRPNDKDGHVTYTTFLGEDIRGKEGTRNFVVSKRDNDIGAITPGNFTLTGDIFGSAPLEAAFSSGPCPSFAAEHYSAWGSRMTPTAAIPVDGGTFVSLPTWRDRCEALIGWMDKLTVEYPGHDFLKGDRSNHRRTLPLFADDDFLPVFGQAFDALNEESRRKIWDEIGDHCERDPFTRDRMRIYNYLIEGRFREYGVHAPMFGVREIRKIRNEVRALAQQAAAPMSGDRPFRSVAGDLIAVREQIAAKSTQLWPSETKDAAAAIDARIQTLARAEADKALAATQAASDPASGLKLAGDALSNDRFGFLAQMAAADRDQFTRAIEELQAGFAEQLFAPELSKASAAPRDLGGVRQIAEQLKAVPAITTGIPDTPKQKFIAALTTERDKRLVEIVDRRIAELTALPPGLAGLSAGATWADTLKADFAGFSDNAALKKAEGEFGKDRQRRLKEALPEFEARARSMANQAEAAALVDQYFSMPSDKRETVWLEYMFAANAVGS</sequence>
<dbReference type="InterPro" id="IPR002477">
    <property type="entry name" value="Peptidoglycan-bd-like"/>
</dbReference>
<feature type="region of interest" description="Disordered" evidence="1">
    <location>
        <begin position="62"/>
        <end position="93"/>
    </location>
</feature>
<dbReference type="Pfam" id="PF01471">
    <property type="entry name" value="PG_binding_1"/>
    <property type="match status" value="1"/>
</dbReference>
<feature type="chain" id="PRO_5012304637" evidence="2">
    <location>
        <begin position="27"/>
        <end position="727"/>
    </location>
</feature>
<dbReference type="InterPro" id="IPR036366">
    <property type="entry name" value="PGBDSf"/>
</dbReference>
<evidence type="ECO:0000256" key="1">
    <source>
        <dbReference type="SAM" id="MobiDB-lite"/>
    </source>
</evidence>
<feature type="compositionally biased region" description="Basic and acidic residues" evidence="1">
    <location>
        <begin position="62"/>
        <end position="75"/>
    </location>
</feature>
<dbReference type="AlphaFoldDB" id="A0A1X7MZ69"/>
<dbReference type="Gene3D" id="1.10.101.10">
    <property type="entry name" value="PGBD-like superfamily/PGBD"/>
    <property type="match status" value="1"/>
</dbReference>
<feature type="signal peptide" evidence="2">
    <location>
        <begin position="1"/>
        <end position="26"/>
    </location>
</feature>
<feature type="domain" description="Peptidoglycan binding-like" evidence="3">
    <location>
        <begin position="93"/>
        <end position="140"/>
    </location>
</feature>
<evidence type="ECO:0000313" key="4">
    <source>
        <dbReference type="EMBL" id="SMH30224.1"/>
    </source>
</evidence>
<dbReference type="EMBL" id="FXBL01000004">
    <property type="protein sequence ID" value="SMH30224.1"/>
    <property type="molecule type" value="Genomic_DNA"/>
</dbReference>
<evidence type="ECO:0000256" key="2">
    <source>
        <dbReference type="SAM" id="SignalP"/>
    </source>
</evidence>
<keyword evidence="5" id="KW-1185">Reference proteome</keyword>
<evidence type="ECO:0000259" key="3">
    <source>
        <dbReference type="Pfam" id="PF01471"/>
    </source>
</evidence>
<gene>
    <name evidence="4" type="ORF">SAMN02982922_1017</name>
</gene>
<protein>
    <submittedName>
        <fullName evidence="4">Putative peptidoglycan binding domain-containing protein</fullName>
    </submittedName>
</protein>